<accession>A0A089WXA2</accession>
<keyword evidence="1" id="KW-0812">Transmembrane</keyword>
<evidence type="ECO:0000313" key="2">
    <source>
        <dbReference type="EMBL" id="AIR96052.1"/>
    </source>
</evidence>
<gene>
    <name evidence="2" type="ORF">SGLAU_00100</name>
</gene>
<keyword evidence="1" id="KW-1133">Transmembrane helix</keyword>
<dbReference type="EMBL" id="CP009438">
    <property type="protein sequence ID" value="AIR96052.1"/>
    <property type="molecule type" value="Genomic_DNA"/>
</dbReference>
<proteinExistence type="predicted"/>
<dbReference type="Proteomes" id="UP000029482">
    <property type="component" value="Chromosome"/>
</dbReference>
<dbReference type="AlphaFoldDB" id="A0A089WXA2"/>
<dbReference type="KEGG" id="sgu:SGLAU_00100"/>
<keyword evidence="1" id="KW-0472">Membrane</keyword>
<organism evidence="2 3">
    <name type="scientific">Streptomyces glaucescens</name>
    <dbReference type="NCBI Taxonomy" id="1907"/>
    <lineage>
        <taxon>Bacteria</taxon>
        <taxon>Bacillati</taxon>
        <taxon>Actinomycetota</taxon>
        <taxon>Actinomycetes</taxon>
        <taxon>Kitasatosporales</taxon>
        <taxon>Streptomycetaceae</taxon>
        <taxon>Streptomyces</taxon>
    </lineage>
</organism>
<protein>
    <submittedName>
        <fullName evidence="2">Putative membrane protein</fullName>
    </submittedName>
</protein>
<reference evidence="3" key="1">
    <citation type="journal article" date="2015" name="J. Biotechnol.">
        <title>Complete genome sequence of the actinobacterium Streptomyces glaucescens GLA.O (DSM 40922) consisting of a linear chromosome and one linear plasmid.</title>
        <authorList>
            <person name="Ortseifen V."/>
            <person name="Winkler A."/>
            <person name="Albersmeier A."/>
            <person name="Wendler S."/>
            <person name="Puhler A."/>
            <person name="Kalinowski J."/>
            <person name="Ruckert C."/>
        </authorList>
    </citation>
    <scope>NUCLEOTIDE SEQUENCE [LARGE SCALE GENOMIC DNA]</scope>
    <source>
        <strain evidence="3">DSM 40922 / GLA O</strain>
    </source>
</reference>
<name>A0A089WXA2_STRGA</name>
<keyword evidence="3" id="KW-1185">Reference proteome</keyword>
<evidence type="ECO:0000313" key="3">
    <source>
        <dbReference type="Proteomes" id="UP000029482"/>
    </source>
</evidence>
<feature type="transmembrane region" description="Helical" evidence="1">
    <location>
        <begin position="30"/>
        <end position="48"/>
    </location>
</feature>
<sequence length="51" mass="5839">MDEHELKRAADVGLAQREADKRTVERMRTIALRLSCAGFFFGLCGWLLDKL</sequence>
<evidence type="ECO:0000256" key="1">
    <source>
        <dbReference type="SAM" id="Phobius"/>
    </source>
</evidence>
<dbReference type="HOGENOM" id="CLU_3104334_0_0_11"/>